<accession>A0A8J8GBV3</accession>
<keyword evidence="5" id="KW-0472">Membrane</keyword>
<protein>
    <submittedName>
        <fullName evidence="10">Ger(X)C family spore germination protein</fullName>
    </submittedName>
</protein>
<comment type="caution">
    <text evidence="10">The sequence shown here is derived from an EMBL/GenBank/DDBJ whole genome shotgun (WGS) entry which is preliminary data.</text>
</comment>
<dbReference type="PROSITE" id="PS51257">
    <property type="entry name" value="PROKAR_LIPOPROTEIN"/>
    <property type="match status" value="1"/>
</dbReference>
<evidence type="ECO:0000313" key="11">
    <source>
        <dbReference type="Proteomes" id="UP000625804"/>
    </source>
</evidence>
<dbReference type="AlphaFoldDB" id="A0A8J8GBV3"/>
<comment type="subcellular location">
    <subcellularLocation>
        <location evidence="1">Membrane</location>
        <topology evidence="1">Lipid-anchor</topology>
    </subcellularLocation>
</comment>
<dbReference type="NCBIfam" id="TIGR02887">
    <property type="entry name" value="spore_ger_x_C"/>
    <property type="match status" value="1"/>
</dbReference>
<evidence type="ECO:0000256" key="2">
    <source>
        <dbReference type="ARBA" id="ARBA00007886"/>
    </source>
</evidence>
<evidence type="ECO:0000256" key="6">
    <source>
        <dbReference type="ARBA" id="ARBA00023139"/>
    </source>
</evidence>
<evidence type="ECO:0000256" key="1">
    <source>
        <dbReference type="ARBA" id="ARBA00004635"/>
    </source>
</evidence>
<evidence type="ECO:0000256" key="5">
    <source>
        <dbReference type="ARBA" id="ARBA00023136"/>
    </source>
</evidence>
<dbReference type="InterPro" id="IPR046953">
    <property type="entry name" value="Spore_GerAC-like_C"/>
</dbReference>
<keyword evidence="6" id="KW-0564">Palmitate</keyword>
<dbReference type="GO" id="GO:0009847">
    <property type="term" value="P:spore germination"/>
    <property type="evidence" value="ECO:0007669"/>
    <property type="project" value="InterPro"/>
</dbReference>
<evidence type="ECO:0000256" key="3">
    <source>
        <dbReference type="ARBA" id="ARBA00022544"/>
    </source>
</evidence>
<feature type="domain" description="Spore germination protein N-terminal" evidence="9">
    <location>
        <begin position="29"/>
        <end position="203"/>
    </location>
</feature>
<dbReference type="InterPro" id="IPR038501">
    <property type="entry name" value="Spore_GerAC_C_sf"/>
</dbReference>
<dbReference type="Gene3D" id="3.30.300.210">
    <property type="entry name" value="Nutrient germinant receptor protein C, domain 3"/>
    <property type="match status" value="1"/>
</dbReference>
<dbReference type="InterPro" id="IPR008844">
    <property type="entry name" value="Spore_GerAC-like"/>
</dbReference>
<reference evidence="10" key="1">
    <citation type="submission" date="2020-06" db="EMBL/GenBank/DDBJ databases">
        <title>A novel thermopfilic bacterium from Erzurum, Turkey.</title>
        <authorList>
            <person name="Adiguzel A."/>
            <person name="Ay H."/>
            <person name="Baltaci M.O."/>
        </authorList>
    </citation>
    <scope>NUCLEOTIDE SEQUENCE</scope>
    <source>
        <strain evidence="10">P2</strain>
    </source>
</reference>
<dbReference type="EMBL" id="JABTTE010000003">
    <property type="protein sequence ID" value="NSL50807.1"/>
    <property type="molecule type" value="Genomic_DNA"/>
</dbReference>
<evidence type="ECO:0000256" key="7">
    <source>
        <dbReference type="ARBA" id="ARBA00023288"/>
    </source>
</evidence>
<evidence type="ECO:0000259" key="8">
    <source>
        <dbReference type="Pfam" id="PF05504"/>
    </source>
</evidence>
<evidence type="ECO:0000256" key="4">
    <source>
        <dbReference type="ARBA" id="ARBA00022729"/>
    </source>
</evidence>
<organism evidence="10 11">
    <name type="scientific">Calidifontibacillus erzurumensis</name>
    <dbReference type="NCBI Taxonomy" id="2741433"/>
    <lineage>
        <taxon>Bacteria</taxon>
        <taxon>Bacillati</taxon>
        <taxon>Bacillota</taxon>
        <taxon>Bacilli</taxon>
        <taxon>Bacillales</taxon>
        <taxon>Bacillaceae</taxon>
        <taxon>Calidifontibacillus/Schinkia group</taxon>
        <taxon>Calidifontibacillus</taxon>
    </lineage>
</organism>
<keyword evidence="4" id="KW-0732">Signal</keyword>
<dbReference type="Gene3D" id="6.20.190.10">
    <property type="entry name" value="Nutrient germinant receptor protein C, domain 1"/>
    <property type="match status" value="1"/>
</dbReference>
<dbReference type="Proteomes" id="UP000625804">
    <property type="component" value="Unassembled WGS sequence"/>
</dbReference>
<gene>
    <name evidence="10" type="ORF">HR057_03390</name>
</gene>
<name>A0A8J8GBV3_9BACI</name>
<keyword evidence="3" id="KW-0309">Germination</keyword>
<dbReference type="GO" id="GO:0016020">
    <property type="term" value="C:membrane"/>
    <property type="evidence" value="ECO:0007669"/>
    <property type="project" value="UniProtKB-SubCell"/>
</dbReference>
<feature type="domain" description="Spore germination GerAC-like C-terminal" evidence="8">
    <location>
        <begin position="220"/>
        <end position="385"/>
    </location>
</feature>
<dbReference type="PANTHER" id="PTHR35789">
    <property type="entry name" value="SPORE GERMINATION PROTEIN B3"/>
    <property type="match status" value="1"/>
</dbReference>
<comment type="similarity">
    <text evidence="2">Belongs to the GerABKC lipoprotein family.</text>
</comment>
<sequence>MVLKKKKFQLSLLYSISFILLLLLTGCWDRIEVNDLAIITAMGVEKKEDDLIELTVLVFVPKESTGKQEMEGGTSGSPSVLFRSAEGVTIADAMSKLQQKFPRRLFWGHAEVLIIGEKFAQEDIRPHLDFILRHPQLRERANVFISKQNMEEIFQLSPPIERNLADVLYELSKMKIGMDVTIKTLGQMFVGDSKAAAIPYIEILPPKKGQSKKQTITYITGTAIFKEGKMIGLIDEKMTRGVLWFRNEIVDAVVTVKPDNEEGYVSMSLLRARSVLIPKIEDNRWHITLKAVTEDDIIQNGTRLNLQKRENIEMLEKKLVEEIEGRIQSAIETVQKEMKADIFGFAEAFERSYPEIWEKNKDNWEEIFPNVTVTIDAKAYVRRPGMNIKPALFPEEEVIN</sequence>
<keyword evidence="7" id="KW-0449">Lipoprotein</keyword>
<dbReference type="PANTHER" id="PTHR35789:SF1">
    <property type="entry name" value="SPORE GERMINATION PROTEIN B3"/>
    <property type="match status" value="1"/>
</dbReference>
<dbReference type="Pfam" id="PF05504">
    <property type="entry name" value="Spore_GerAC"/>
    <property type="match status" value="1"/>
</dbReference>
<evidence type="ECO:0000313" key="10">
    <source>
        <dbReference type="EMBL" id="NSL50807.1"/>
    </source>
</evidence>
<proteinExistence type="inferred from homology"/>
<keyword evidence="11" id="KW-1185">Reference proteome</keyword>
<dbReference type="Pfam" id="PF25198">
    <property type="entry name" value="Spore_GerAC_N"/>
    <property type="match status" value="1"/>
</dbReference>
<dbReference type="InterPro" id="IPR057336">
    <property type="entry name" value="GerAC_N"/>
</dbReference>
<evidence type="ECO:0000259" key="9">
    <source>
        <dbReference type="Pfam" id="PF25198"/>
    </source>
</evidence>